<reference evidence="3 4" key="1">
    <citation type="submission" date="2023-09" db="EMBL/GenBank/DDBJ databases">
        <title>Streptomyces sp. nov.: A antagonism against Alternaria gaisen Producing Streptochlin, Isolated from Tamarix root soil.</title>
        <authorList>
            <person name="Chen Y."/>
        </authorList>
    </citation>
    <scope>NUCLEOTIDE SEQUENCE [LARGE SCALE GENOMIC DNA]</scope>
    <source>
        <strain evidence="3 4">TRM76323</strain>
    </source>
</reference>
<dbReference type="EMBL" id="JAWCTQ010000065">
    <property type="protein sequence ID" value="MDT9686396.1"/>
    <property type="molecule type" value="Genomic_DNA"/>
</dbReference>
<dbReference type="Proteomes" id="UP001250181">
    <property type="component" value="Unassembled WGS sequence"/>
</dbReference>
<comment type="caution">
    <text evidence="3">The sequence shown here is derived from an EMBL/GenBank/DDBJ whole genome shotgun (WGS) entry which is preliminary data.</text>
</comment>
<keyword evidence="2" id="KW-0812">Transmembrane</keyword>
<dbReference type="RefSeq" id="WP_315881428.1">
    <property type="nucleotide sequence ID" value="NZ_JAWCTQ010000065.1"/>
</dbReference>
<evidence type="ECO:0000313" key="4">
    <source>
        <dbReference type="Proteomes" id="UP001250181"/>
    </source>
</evidence>
<gene>
    <name evidence="3" type="ORF">RND61_30640</name>
</gene>
<organism evidence="3 4">
    <name type="scientific">Streptomyces tamarix</name>
    <dbReference type="NCBI Taxonomy" id="3078565"/>
    <lineage>
        <taxon>Bacteria</taxon>
        <taxon>Bacillati</taxon>
        <taxon>Actinomycetota</taxon>
        <taxon>Actinomycetes</taxon>
        <taxon>Kitasatosporales</taxon>
        <taxon>Streptomycetaceae</taxon>
        <taxon>Streptomyces</taxon>
    </lineage>
</organism>
<keyword evidence="4" id="KW-1185">Reference proteome</keyword>
<evidence type="ECO:0000256" key="1">
    <source>
        <dbReference type="SAM" id="MobiDB-lite"/>
    </source>
</evidence>
<proteinExistence type="predicted"/>
<evidence type="ECO:0000313" key="3">
    <source>
        <dbReference type="EMBL" id="MDT9686396.1"/>
    </source>
</evidence>
<feature type="transmembrane region" description="Helical" evidence="2">
    <location>
        <begin position="68"/>
        <end position="90"/>
    </location>
</feature>
<feature type="compositionally biased region" description="Pro residues" evidence="1">
    <location>
        <begin position="43"/>
        <end position="56"/>
    </location>
</feature>
<keyword evidence="2" id="KW-0472">Membrane</keyword>
<protein>
    <submittedName>
        <fullName evidence="3">Uncharacterized protein</fullName>
    </submittedName>
</protein>
<name>A0ABU3QV15_9ACTN</name>
<feature type="region of interest" description="Disordered" evidence="1">
    <location>
        <begin position="1"/>
        <end position="61"/>
    </location>
</feature>
<keyword evidence="2" id="KW-1133">Transmembrane helix</keyword>
<sequence length="162" mass="16865">MEHIDRTAADRPLSESEAEARARQLIDSAYRPTSYRDSAPVPSYGPTPPVAQPGRPPMSQRATDISGLMLAAGAASLPLGGSAALVLYALGQVDPATLAVGATAPVALVLAVGSLIRSAGRAKADAALTTHHHHYTGTVRQETTTVSSTTRGLFARNRVDVR</sequence>
<accession>A0ABU3QV15</accession>
<evidence type="ECO:0000256" key="2">
    <source>
        <dbReference type="SAM" id="Phobius"/>
    </source>
</evidence>
<feature type="compositionally biased region" description="Basic and acidic residues" evidence="1">
    <location>
        <begin position="1"/>
        <end position="24"/>
    </location>
</feature>
<feature type="transmembrane region" description="Helical" evidence="2">
    <location>
        <begin position="96"/>
        <end position="116"/>
    </location>
</feature>